<evidence type="ECO:0000256" key="4">
    <source>
        <dbReference type="ARBA" id="ARBA00022840"/>
    </source>
</evidence>
<gene>
    <name evidence="9" type="ORF">PHYSODRAFT_359182</name>
</gene>
<keyword evidence="5" id="KW-0539">Nucleus</keyword>
<dbReference type="PANTHER" id="PTHR10887">
    <property type="entry name" value="DNA2/NAM7 HELICASE FAMILY"/>
    <property type="match status" value="1"/>
</dbReference>
<dbReference type="FunFam" id="3.40.50.300:FF:000326">
    <property type="entry name" value="P-loop containing nucleoside triphosphate hydrolase"/>
    <property type="match status" value="1"/>
</dbReference>
<dbReference type="CDD" id="cd18042">
    <property type="entry name" value="DEXXQc_SETX"/>
    <property type="match status" value="1"/>
</dbReference>
<name>G4YRP3_PHYSP</name>
<feature type="domain" description="TFIIS N-terminal" evidence="8">
    <location>
        <begin position="1322"/>
        <end position="1411"/>
    </location>
</feature>
<evidence type="ECO:0000256" key="7">
    <source>
        <dbReference type="SAM" id="SignalP"/>
    </source>
</evidence>
<keyword evidence="2" id="KW-0378">Hydrolase</keyword>
<dbReference type="Pfam" id="PF08711">
    <property type="entry name" value="Med26"/>
    <property type="match status" value="1"/>
</dbReference>
<keyword evidence="4" id="KW-0067">ATP-binding</keyword>
<feature type="compositionally biased region" description="Low complexity" evidence="6">
    <location>
        <begin position="2339"/>
        <end position="2357"/>
    </location>
</feature>
<feature type="compositionally biased region" description="Basic and acidic residues" evidence="6">
    <location>
        <begin position="2150"/>
        <end position="2161"/>
    </location>
</feature>
<dbReference type="STRING" id="1094619.G4YRP3"/>
<feature type="compositionally biased region" description="Basic and acidic residues" evidence="6">
    <location>
        <begin position="975"/>
        <end position="985"/>
    </location>
</feature>
<feature type="compositionally biased region" description="Polar residues" evidence="6">
    <location>
        <begin position="2424"/>
        <end position="2453"/>
    </location>
</feature>
<dbReference type="InParanoid" id="G4YRP3"/>
<feature type="compositionally biased region" description="Basic and acidic residues" evidence="6">
    <location>
        <begin position="2317"/>
        <end position="2338"/>
    </location>
</feature>
<dbReference type="InterPro" id="IPR024481">
    <property type="entry name" value="Helicase_Sen1_N"/>
</dbReference>
<evidence type="ECO:0000313" key="10">
    <source>
        <dbReference type="Proteomes" id="UP000002640"/>
    </source>
</evidence>
<feature type="region of interest" description="Disordered" evidence="6">
    <location>
        <begin position="1509"/>
        <end position="1533"/>
    </location>
</feature>
<accession>G4YRP3</accession>
<feature type="region of interest" description="Disordered" evidence="6">
    <location>
        <begin position="2089"/>
        <end position="2487"/>
    </location>
</feature>
<keyword evidence="3" id="KW-0347">Helicase</keyword>
<dbReference type="RefSeq" id="XP_009519372.1">
    <property type="nucleotide sequence ID" value="XM_009521077.1"/>
</dbReference>
<evidence type="ECO:0000256" key="3">
    <source>
        <dbReference type="ARBA" id="ARBA00022806"/>
    </source>
</evidence>
<dbReference type="GO" id="GO:0004386">
    <property type="term" value="F:helicase activity"/>
    <property type="evidence" value="ECO:0007669"/>
    <property type="project" value="UniProtKB-KW"/>
</dbReference>
<dbReference type="SUPFAM" id="SSF52540">
    <property type="entry name" value="P-loop containing nucleoside triphosphate hydrolases"/>
    <property type="match status" value="1"/>
</dbReference>
<keyword evidence="7" id="KW-0732">Signal</keyword>
<dbReference type="Proteomes" id="UP000002640">
    <property type="component" value="Unassembled WGS sequence"/>
</dbReference>
<dbReference type="Gene3D" id="1.20.930.10">
    <property type="entry name" value="Conserved domain common to transcription factors TFIIS, elongin A, CRSP70"/>
    <property type="match status" value="1"/>
</dbReference>
<evidence type="ECO:0000256" key="6">
    <source>
        <dbReference type="SAM" id="MobiDB-lite"/>
    </source>
</evidence>
<reference evidence="9 10" key="1">
    <citation type="journal article" date="2006" name="Science">
        <title>Phytophthora genome sequences uncover evolutionary origins and mechanisms of pathogenesis.</title>
        <authorList>
            <person name="Tyler B.M."/>
            <person name="Tripathy S."/>
            <person name="Zhang X."/>
            <person name="Dehal P."/>
            <person name="Jiang R.H."/>
            <person name="Aerts A."/>
            <person name="Arredondo F.D."/>
            <person name="Baxter L."/>
            <person name="Bensasson D."/>
            <person name="Beynon J.L."/>
            <person name="Chapman J."/>
            <person name="Damasceno C.M."/>
            <person name="Dorrance A.E."/>
            <person name="Dou D."/>
            <person name="Dickerman A.W."/>
            <person name="Dubchak I.L."/>
            <person name="Garbelotto M."/>
            <person name="Gijzen M."/>
            <person name="Gordon S.G."/>
            <person name="Govers F."/>
            <person name="Grunwald N.J."/>
            <person name="Huang W."/>
            <person name="Ivors K.L."/>
            <person name="Jones R.W."/>
            <person name="Kamoun S."/>
            <person name="Krampis K."/>
            <person name="Lamour K.H."/>
            <person name="Lee M.K."/>
            <person name="McDonald W.H."/>
            <person name="Medina M."/>
            <person name="Meijer H.J."/>
            <person name="Nordberg E.K."/>
            <person name="Maclean D.J."/>
            <person name="Ospina-Giraldo M.D."/>
            <person name="Morris P.F."/>
            <person name="Phuntumart V."/>
            <person name="Putnam N.H."/>
            <person name="Rash S."/>
            <person name="Rose J.K."/>
            <person name="Sakihama Y."/>
            <person name="Salamov A.A."/>
            <person name="Savidor A."/>
            <person name="Scheuring C.F."/>
            <person name="Smith B.M."/>
            <person name="Sobral B.W."/>
            <person name="Terry A."/>
            <person name="Torto-Alalibo T.A."/>
            <person name="Win J."/>
            <person name="Xu Z."/>
            <person name="Zhang H."/>
            <person name="Grigoriev I.V."/>
            <person name="Rokhsar D.S."/>
            <person name="Boore J.L."/>
        </authorList>
    </citation>
    <scope>NUCLEOTIDE SEQUENCE [LARGE SCALE GENOMIC DNA]</scope>
    <source>
        <strain evidence="9 10">P6497</strain>
    </source>
</reference>
<comment type="subcellular location">
    <subcellularLocation>
        <location evidence="5">Nucleus</location>
    </subcellularLocation>
</comment>
<dbReference type="InterPro" id="IPR017923">
    <property type="entry name" value="TFIIS_N"/>
</dbReference>
<evidence type="ECO:0000256" key="2">
    <source>
        <dbReference type="ARBA" id="ARBA00022801"/>
    </source>
</evidence>
<dbReference type="InterPro" id="IPR041677">
    <property type="entry name" value="DNA2/NAM7_AAA_11"/>
</dbReference>
<evidence type="ECO:0000256" key="1">
    <source>
        <dbReference type="ARBA" id="ARBA00022741"/>
    </source>
</evidence>
<feature type="compositionally biased region" description="Low complexity" evidence="6">
    <location>
        <begin position="2227"/>
        <end position="2236"/>
    </location>
</feature>
<dbReference type="InterPro" id="IPR035441">
    <property type="entry name" value="TFIIS/LEDGF_dom_sf"/>
</dbReference>
<dbReference type="GeneID" id="20650040"/>
<evidence type="ECO:0000256" key="5">
    <source>
        <dbReference type="PROSITE-ProRule" id="PRU00649"/>
    </source>
</evidence>
<dbReference type="SUPFAM" id="SSF47676">
    <property type="entry name" value="Conserved domain common to transcription factors TFIIS, elongin A, CRSP70"/>
    <property type="match status" value="1"/>
</dbReference>
<feature type="region of interest" description="Disordered" evidence="6">
    <location>
        <begin position="975"/>
        <end position="1041"/>
    </location>
</feature>
<keyword evidence="10" id="KW-1185">Reference proteome</keyword>
<feature type="compositionally biased region" description="Basic and acidic residues" evidence="6">
    <location>
        <begin position="2107"/>
        <end position="2127"/>
    </location>
</feature>
<feature type="signal peptide" evidence="7">
    <location>
        <begin position="1"/>
        <end position="32"/>
    </location>
</feature>
<dbReference type="GO" id="GO:0005634">
    <property type="term" value="C:nucleus"/>
    <property type="evidence" value="ECO:0007669"/>
    <property type="project" value="UniProtKB-SubCell"/>
</dbReference>
<feature type="compositionally biased region" description="Polar residues" evidence="6">
    <location>
        <begin position="1551"/>
        <end position="1572"/>
    </location>
</feature>
<dbReference type="KEGG" id="psoj:PHYSODRAFT_359182"/>
<feature type="compositionally biased region" description="Basic and acidic residues" evidence="6">
    <location>
        <begin position="2290"/>
        <end position="2311"/>
    </location>
</feature>
<keyword evidence="1" id="KW-0547">Nucleotide-binding</keyword>
<feature type="region of interest" description="Disordered" evidence="6">
    <location>
        <begin position="1548"/>
        <end position="1587"/>
    </location>
</feature>
<feature type="compositionally biased region" description="Acidic residues" evidence="6">
    <location>
        <begin position="1032"/>
        <end position="1041"/>
    </location>
</feature>
<dbReference type="EMBL" id="JH159152">
    <property type="protein sequence ID" value="EGZ24084.1"/>
    <property type="molecule type" value="Genomic_DNA"/>
</dbReference>
<dbReference type="GO" id="GO:0005694">
    <property type="term" value="C:chromosome"/>
    <property type="evidence" value="ECO:0007669"/>
    <property type="project" value="UniProtKB-ARBA"/>
</dbReference>
<sequence>MGSLDMRHWWCGYSPLMVFMMRVLELYPASESVCVFYKRMEQQLGACTKCVDIYHASMPSVHVELEFEFTPESIHAFFVKLQGLDADRIQRQLTDKSMGMASAQQETSKAVALTLYEVLSQRRLLSDFRVVRVLSKWTSSPFSQVKNNSDLESLRGCAGLYQLLVSPDSGVREWAQRMVQHFGKIQLTGDNGEDQYFRDVMEEWVYILESEAFNKSVLSLELKSTEDLHNFLEPTNCVKTPTKKILWSALDNVMQQMDADSLEIMLESFDTIPGLVLNYLQDPDPSDEQTIMLVVTKCFAVLLRCLGHRFWNHHLSTPDLVLNLVMQHCRRSSWRVFVTKQFIELLPPLLLAMRPPQVSSQASNEDKLDFYLKTRSELLRYLIVENLRPKHYDSIAVVASSRAAFTILSDCYEHRIPGSVKSAAASGVGRDEGALSESISIDYSVSESAFWWPCGSGLGEDTNLEQLWMDHLCGVVVRPNNVESLVDVAAETTALILSKHLQLARHVVYTSIAANKGGGNGLIEKSVTKGKPITTDLLRKLCSWDSITTIPLQVHGALFESIGGTSELLNAVAAQPSPSENLQQFADTLRQYEMLTQQYLQRMCDEVLRKGLANPFGFPVVSQHISACYLSPTNDVDLQVKRLIGQYAADKKRPTQVPSPLEALLISVHRNAEAFLRGQLSMLQSMRLYGFSEAVCLPAVKKLIFVWSRVFDMLGGDLQKAFQKASTAKAMASSSNQVTDTGIAAAHLLKLPSLINDFLITLLTSLFDPKAKITVEITEATRVQCLDFGISFWKFWVSVLKDPTASSKRVVALIAPLVECIARGAVSEKKRAAELLMTVLGCLVQGNTRLDEPTLTMIDSIKGEAASIESKQSTDFGRMTKKFRQLDQTSNFFTKRSTGSSGRQNFVDMTSRSKSKLPPRAKSSTTSMLSSSTRPMSGKSAARAQNRAMVDLTGIEEVSNEAAARKQHSFYSEVEYHAPSKRDPSPRGQAQQSKTPFDMAQVIKGISHSHPGSNKAIRVERQQSTERAVNQPEDEEEEEEDTDLRFAALFHRIKTTRKPIAVCSLLPFYRQLLQVCMPVLLSGEFQNERSDKELEAPALTFKKSADYVRAFLPLMVEECNNEVQEGLRKCSYGNGGHLLRYESEKPREGMRCISFSIVQKDEGLLASSQSKFGGKGRPSRGFNEKLFRNGDVVLLQISVGSQNQSEFMGKREFLGVILISETEKGRRQTSATKKSSKNEEEESVKVLFLNDGELDNATASVCSFSTEVLAASAIADSEWKVNPLCNLVTSAREYIALRSVDMLPEHLRTAILTPEAYKSTQSELITITSVLDELRADKSSESQAKIVKLLKRLDKMDVMLTDLRVRLLILAFLRSTSIGKAVNKLRKHDDKDIKALSAKLKDKWTSLMDKKDTLERAPRFLSPELWEAIKPQYNSSQLQSIHSVLNNYSMGVSLLQGPPGTGKTKTIMGLLSGLLSLRLPATAVMPMISPKASSTGQNGAKGEFSNFEAARSRGVTAGQGTSRTSDAGSTPTFSLSGVTSALGSILRRSSDTSSAGPSRTSIQALKNAGSSRSRLENKLSSRSSNQAGSSLVVKRRVISRAASERSASRTNNILLCAPSNGAVNELVLRIVTDGLMDSSGKVTKVRAPSVHPEAMSEEWISIVRLGNAGEDASETVNSVCLPHIIRREMAIHPKAIQLHSLQDTQRQLRGSIRDFHNKEEDANGPKKDRKALAKMHQQLTECSGKIRRLRDEVTAIRAKMTETILSKASIIACTLSKAGSGDFSELKHGFDALIIDEAAQAVELSTLVPIRERVARVVLVGDPKQLPATVKSVVAAKARYDRSLFERIAESGVAPSMLRVQYRMHPFLRDFPSKRFYGGMLTDGPSVMERVQKVCPGVYAHTSFQPFLLYDVENSREEDMNGSKYNRVEAAFCISLCQNMFETIADVRKNKWSVGFVSPYKEQVRVLRQEITKSGIPTTVSIEVNTVDGFQGREKDVIIFSCVRASKRGGIGFLRDIRRLNVAITRARFCLYVVGNVNTLVRDETWAALVKSARDRKLIIRTKGEAFPAVAKRLKSEQHRDLAEYYKSMHEKAAQKSAPSVKPAKTTTDKPAKNDKRDSKSADDVGDPKTNPNEKGVEGARSTPQGESPKASEHKMKDPVKAEGLPETPRDTREVAKQPVDGLKRPAGTASEDAASLKKPRLSVKTSMSAADLQGQYEIRSFRDQQSASTSATTAADLRGKYEIRSFQDRGSSSRSDSRRHADYGSRERSRDSSSDHHRSERPSSGSSTREARRDDYSRSREYRSSADRGRSGRSNDAYRQDDRRYRGDDRRDRDIRSRYGSSEPRSMSRSPSAPLSNKPPQSISEKEFCQANEPPPPSKANRTRSSTPRLAGKRPYTESSYPPPVHSDRHRSREHPSSRFDNRPSSGRSSYRTVTNESTTNRPRSSNATPPRSANVLGNILGSASKLANATSRVNDKSNPRTSEFS</sequence>
<feature type="compositionally biased region" description="Polar residues" evidence="6">
    <location>
        <begin position="1518"/>
        <end position="1533"/>
    </location>
</feature>
<dbReference type="OMA" id="CVDIYHA"/>
<dbReference type="InterPro" id="IPR045055">
    <property type="entry name" value="DNA2/NAM7-like"/>
</dbReference>
<dbReference type="PANTHER" id="PTHR10887:SF495">
    <property type="entry name" value="HELICASE SENATAXIN ISOFORM X1-RELATED"/>
    <property type="match status" value="1"/>
</dbReference>
<organism evidence="9 10">
    <name type="scientific">Phytophthora sojae (strain P6497)</name>
    <name type="common">Soybean stem and root rot agent</name>
    <name type="synonym">Phytophthora megasperma f. sp. glycines</name>
    <dbReference type="NCBI Taxonomy" id="1094619"/>
    <lineage>
        <taxon>Eukaryota</taxon>
        <taxon>Sar</taxon>
        <taxon>Stramenopiles</taxon>
        <taxon>Oomycota</taxon>
        <taxon>Peronosporomycetes</taxon>
        <taxon>Peronosporales</taxon>
        <taxon>Peronosporaceae</taxon>
        <taxon>Phytophthora</taxon>
    </lineage>
</organism>
<dbReference type="Pfam" id="PF12726">
    <property type="entry name" value="SEN1_N"/>
    <property type="match status" value="1"/>
</dbReference>
<dbReference type="GO" id="GO:0005524">
    <property type="term" value="F:ATP binding"/>
    <property type="evidence" value="ECO:0007669"/>
    <property type="project" value="UniProtKB-KW"/>
</dbReference>
<dbReference type="InterPro" id="IPR047187">
    <property type="entry name" value="SF1_C_Upf1"/>
</dbReference>
<feature type="compositionally biased region" description="Basic and acidic residues" evidence="6">
    <location>
        <begin position="2238"/>
        <end position="2248"/>
    </location>
</feature>
<feature type="compositionally biased region" description="Basic and acidic residues" evidence="6">
    <location>
        <begin position="2256"/>
        <end position="2282"/>
    </location>
</feature>
<dbReference type="InterPro" id="IPR041679">
    <property type="entry name" value="DNA2/NAM7-like_C"/>
</dbReference>
<feature type="region of interest" description="Disordered" evidence="6">
    <location>
        <begin position="893"/>
        <end position="945"/>
    </location>
</feature>
<proteinExistence type="predicted"/>
<dbReference type="InterPro" id="IPR027417">
    <property type="entry name" value="P-loop_NTPase"/>
</dbReference>
<evidence type="ECO:0000259" key="8">
    <source>
        <dbReference type="PROSITE" id="PS51319"/>
    </source>
</evidence>
<dbReference type="Gene3D" id="3.40.50.300">
    <property type="entry name" value="P-loop containing nucleotide triphosphate hydrolases"/>
    <property type="match status" value="2"/>
</dbReference>
<feature type="chain" id="PRO_5003471529" description="TFIIS N-terminal domain-containing protein" evidence="7">
    <location>
        <begin position="33"/>
        <end position="2487"/>
    </location>
</feature>
<dbReference type="Pfam" id="PF13086">
    <property type="entry name" value="AAA_11"/>
    <property type="match status" value="2"/>
</dbReference>
<protein>
    <recommendedName>
        <fullName evidence="8">TFIIS N-terminal domain-containing protein</fullName>
    </recommendedName>
</protein>
<dbReference type="GO" id="GO:0016787">
    <property type="term" value="F:hydrolase activity"/>
    <property type="evidence" value="ECO:0007669"/>
    <property type="project" value="UniProtKB-KW"/>
</dbReference>
<dbReference type="CDD" id="cd18808">
    <property type="entry name" value="SF1_C_Upf1"/>
    <property type="match status" value="1"/>
</dbReference>
<evidence type="ECO:0000313" key="9">
    <source>
        <dbReference type="EMBL" id="EGZ24084.1"/>
    </source>
</evidence>
<dbReference type="PROSITE" id="PS51319">
    <property type="entry name" value="TFIIS_N"/>
    <property type="match status" value="1"/>
</dbReference>
<dbReference type="Pfam" id="PF13087">
    <property type="entry name" value="AAA_12"/>
    <property type="match status" value="1"/>
</dbReference>
<feature type="compositionally biased region" description="Low complexity" evidence="6">
    <location>
        <begin position="923"/>
        <end position="933"/>
    </location>
</feature>
<feature type="compositionally biased region" description="Polar residues" evidence="6">
    <location>
        <begin position="893"/>
        <end position="912"/>
    </location>
</feature>